<feature type="domain" description="C2" evidence="4">
    <location>
        <begin position="112"/>
        <end position="227"/>
    </location>
</feature>
<feature type="transmembrane region" description="Helical" evidence="3">
    <location>
        <begin position="415"/>
        <end position="434"/>
    </location>
</feature>
<sequence length="441" mass="49671">MNGISLDADLRGSSPSMEDRISKLKKQFREIDINEDKQLTFDELHAYLSKKGGKTFNDVLLAEIFKSLDKDQNSFMTLDEFVQGYYQAETIVKSRIDVLKNSIIENTKKLSDTKRQQIEAKANKGKNQNALSVTVKKAEGLKSGGLTGNRAPVVKVSCENQEITTQPVPNPTNPSWNETFTFFVTQGTEDISVEVFDTERGSLTTFLGEVSIPFTALFDQQLHEDTLELRGKKPGDRISGSIQLALQWIHNLPLYLDGIIKQFEDAINEDKTELLEMEKYFNDLHSALGATMGPDWLLLNPKFKEAEIKFSAKMDEFKEKTLGNIKWSFATHMSTNLLLVLSVLSMFIRPDFFNLTIGTIALYYFYTGVGAGPKYKIVFLAILASELYDLIWLYLNMSNWVSGSGDGSDGIKRFSVAISIINLICKLAFGAIFWKNSIEMD</sequence>
<dbReference type="SMART" id="SM00239">
    <property type="entry name" value="C2"/>
    <property type="match status" value="1"/>
</dbReference>
<feature type="domain" description="EF-hand" evidence="5">
    <location>
        <begin position="19"/>
        <end position="54"/>
    </location>
</feature>
<feature type="domain" description="EF-hand" evidence="5">
    <location>
        <begin position="56"/>
        <end position="91"/>
    </location>
</feature>
<dbReference type="PROSITE" id="PS50222">
    <property type="entry name" value="EF_HAND_2"/>
    <property type="match status" value="2"/>
</dbReference>
<dbReference type="GO" id="GO:0005509">
    <property type="term" value="F:calcium ion binding"/>
    <property type="evidence" value="ECO:0007669"/>
    <property type="project" value="InterPro"/>
</dbReference>
<dbReference type="Proteomes" id="UP001162131">
    <property type="component" value="Unassembled WGS sequence"/>
</dbReference>
<evidence type="ECO:0000313" key="7">
    <source>
        <dbReference type="Proteomes" id="UP001162131"/>
    </source>
</evidence>
<dbReference type="Pfam" id="PF13499">
    <property type="entry name" value="EF-hand_7"/>
    <property type="match status" value="1"/>
</dbReference>
<dbReference type="SUPFAM" id="SSF49562">
    <property type="entry name" value="C2 domain (Calcium/lipid-binding domain, CaLB)"/>
    <property type="match status" value="1"/>
</dbReference>
<dbReference type="SUPFAM" id="SSF47473">
    <property type="entry name" value="EF-hand"/>
    <property type="match status" value="1"/>
</dbReference>
<keyword evidence="1" id="KW-0479">Metal-binding</keyword>
<keyword evidence="3" id="KW-0472">Membrane</keyword>
<dbReference type="Gene3D" id="1.10.238.10">
    <property type="entry name" value="EF-hand"/>
    <property type="match status" value="1"/>
</dbReference>
<dbReference type="CDD" id="cd00051">
    <property type="entry name" value="EFh"/>
    <property type="match status" value="1"/>
</dbReference>
<dbReference type="InterPro" id="IPR011992">
    <property type="entry name" value="EF-hand-dom_pair"/>
</dbReference>
<evidence type="ECO:0000256" key="3">
    <source>
        <dbReference type="SAM" id="Phobius"/>
    </source>
</evidence>
<dbReference type="Pfam" id="PF00168">
    <property type="entry name" value="C2"/>
    <property type="match status" value="1"/>
</dbReference>
<keyword evidence="7" id="KW-1185">Reference proteome</keyword>
<gene>
    <name evidence="6" type="ORF">BSTOLATCC_MIC63959</name>
</gene>
<reference evidence="6" key="1">
    <citation type="submission" date="2021-09" db="EMBL/GenBank/DDBJ databases">
        <authorList>
            <consortium name="AG Swart"/>
            <person name="Singh M."/>
            <person name="Singh A."/>
            <person name="Seah K."/>
            <person name="Emmerich C."/>
        </authorList>
    </citation>
    <scope>NUCLEOTIDE SEQUENCE</scope>
    <source>
        <strain evidence="6">ATCC30299</strain>
    </source>
</reference>
<keyword evidence="3" id="KW-1133">Transmembrane helix</keyword>
<evidence type="ECO:0000256" key="2">
    <source>
        <dbReference type="ARBA" id="ARBA00022837"/>
    </source>
</evidence>
<proteinExistence type="predicted"/>
<name>A0AAU9KBX7_9CILI</name>
<evidence type="ECO:0008006" key="8">
    <source>
        <dbReference type="Google" id="ProtNLM"/>
    </source>
</evidence>
<keyword evidence="3" id="KW-0812">Transmembrane</keyword>
<dbReference type="InterPro" id="IPR000008">
    <property type="entry name" value="C2_dom"/>
</dbReference>
<dbReference type="PROSITE" id="PS50004">
    <property type="entry name" value="C2"/>
    <property type="match status" value="1"/>
</dbReference>
<evidence type="ECO:0000256" key="1">
    <source>
        <dbReference type="ARBA" id="ARBA00022723"/>
    </source>
</evidence>
<dbReference type="CDD" id="cd00030">
    <property type="entry name" value="C2"/>
    <property type="match status" value="1"/>
</dbReference>
<feature type="transmembrane region" description="Helical" evidence="3">
    <location>
        <begin position="377"/>
        <end position="395"/>
    </location>
</feature>
<dbReference type="PANTHER" id="PTHR45911">
    <property type="entry name" value="C2 DOMAIN-CONTAINING PROTEIN"/>
    <property type="match status" value="1"/>
</dbReference>
<comment type="caution">
    <text evidence="6">The sequence shown here is derived from an EMBL/GenBank/DDBJ whole genome shotgun (WGS) entry which is preliminary data.</text>
</comment>
<dbReference type="PANTHER" id="PTHR45911:SF4">
    <property type="entry name" value="MULTIPLE C2 AND TRANSMEMBRANE DOMAIN-CONTAINING PROTEIN"/>
    <property type="match status" value="1"/>
</dbReference>
<dbReference type="GO" id="GO:0016020">
    <property type="term" value="C:membrane"/>
    <property type="evidence" value="ECO:0007669"/>
    <property type="project" value="TreeGrafter"/>
</dbReference>
<dbReference type="EMBL" id="CAJZBQ010000062">
    <property type="protein sequence ID" value="CAG9335488.1"/>
    <property type="molecule type" value="Genomic_DNA"/>
</dbReference>
<accession>A0AAU9KBX7</accession>
<evidence type="ECO:0000259" key="4">
    <source>
        <dbReference type="PROSITE" id="PS50004"/>
    </source>
</evidence>
<feature type="transmembrane region" description="Helical" evidence="3">
    <location>
        <begin position="337"/>
        <end position="365"/>
    </location>
</feature>
<dbReference type="InterPro" id="IPR018247">
    <property type="entry name" value="EF_Hand_1_Ca_BS"/>
</dbReference>
<dbReference type="Gene3D" id="2.60.40.150">
    <property type="entry name" value="C2 domain"/>
    <property type="match status" value="1"/>
</dbReference>
<evidence type="ECO:0000313" key="6">
    <source>
        <dbReference type="EMBL" id="CAG9335488.1"/>
    </source>
</evidence>
<dbReference type="AlphaFoldDB" id="A0AAU9KBX7"/>
<dbReference type="InterPro" id="IPR002048">
    <property type="entry name" value="EF_hand_dom"/>
</dbReference>
<dbReference type="SMART" id="SM00054">
    <property type="entry name" value="EFh"/>
    <property type="match status" value="2"/>
</dbReference>
<organism evidence="6 7">
    <name type="scientific">Blepharisma stoltei</name>
    <dbReference type="NCBI Taxonomy" id="1481888"/>
    <lineage>
        <taxon>Eukaryota</taxon>
        <taxon>Sar</taxon>
        <taxon>Alveolata</taxon>
        <taxon>Ciliophora</taxon>
        <taxon>Postciliodesmatophora</taxon>
        <taxon>Heterotrichea</taxon>
        <taxon>Heterotrichida</taxon>
        <taxon>Blepharismidae</taxon>
        <taxon>Blepharisma</taxon>
    </lineage>
</organism>
<protein>
    <recommendedName>
        <fullName evidence="8">C2 domain-containing protein</fullName>
    </recommendedName>
</protein>
<dbReference type="PROSITE" id="PS00018">
    <property type="entry name" value="EF_HAND_1"/>
    <property type="match status" value="1"/>
</dbReference>
<evidence type="ECO:0000259" key="5">
    <source>
        <dbReference type="PROSITE" id="PS50222"/>
    </source>
</evidence>
<dbReference type="InterPro" id="IPR035892">
    <property type="entry name" value="C2_domain_sf"/>
</dbReference>
<keyword evidence="2" id="KW-0106">Calcium</keyword>